<dbReference type="Pfam" id="PF00270">
    <property type="entry name" value="DEAD"/>
    <property type="match status" value="1"/>
</dbReference>
<name>A0A1I0PQY0_9EURY</name>
<dbReference type="InterPro" id="IPR027417">
    <property type="entry name" value="P-loop_NTPase"/>
</dbReference>
<dbReference type="GO" id="GO:0005524">
    <property type="term" value="F:ATP binding"/>
    <property type="evidence" value="ECO:0007669"/>
    <property type="project" value="UniProtKB-UniRule"/>
</dbReference>
<keyword evidence="1 10" id="KW-0547">Nucleotide-binding</keyword>
<feature type="compositionally biased region" description="Low complexity" evidence="11">
    <location>
        <begin position="533"/>
        <end position="543"/>
    </location>
</feature>
<dbReference type="GO" id="GO:0006281">
    <property type="term" value="P:DNA repair"/>
    <property type="evidence" value="ECO:0007669"/>
    <property type="project" value="UniProtKB-UniRule"/>
</dbReference>
<dbReference type="GO" id="GO:0003677">
    <property type="term" value="F:DNA binding"/>
    <property type="evidence" value="ECO:0007669"/>
    <property type="project" value="UniProtKB-UniRule"/>
</dbReference>
<evidence type="ECO:0000256" key="1">
    <source>
        <dbReference type="ARBA" id="ARBA00022741"/>
    </source>
</evidence>
<dbReference type="Gene3D" id="1.10.3380.30">
    <property type="match status" value="2"/>
</dbReference>
<keyword evidence="7 10" id="KW-0234">DNA repair</keyword>
<keyword evidence="15" id="KW-1185">Reference proteome</keyword>
<dbReference type="InterPro" id="IPR014001">
    <property type="entry name" value="Helicase_ATP-bd"/>
</dbReference>
<dbReference type="InterPro" id="IPR022965">
    <property type="entry name" value="Helicase_Hel308"/>
</dbReference>
<dbReference type="SUPFAM" id="SSF158702">
    <property type="entry name" value="Sec63 N-terminal domain-like"/>
    <property type="match status" value="1"/>
</dbReference>
<evidence type="ECO:0000256" key="2">
    <source>
        <dbReference type="ARBA" id="ARBA00022763"/>
    </source>
</evidence>
<comment type="catalytic activity">
    <reaction evidence="10">
        <text>ATP + H2O = ADP + phosphate + H(+)</text>
        <dbReference type="Rhea" id="RHEA:13065"/>
        <dbReference type="ChEBI" id="CHEBI:15377"/>
        <dbReference type="ChEBI" id="CHEBI:15378"/>
        <dbReference type="ChEBI" id="CHEBI:30616"/>
        <dbReference type="ChEBI" id="CHEBI:43474"/>
        <dbReference type="ChEBI" id="CHEBI:456216"/>
        <dbReference type="EC" id="5.6.2.4"/>
    </reaction>
</comment>
<evidence type="ECO:0000256" key="4">
    <source>
        <dbReference type="ARBA" id="ARBA00022806"/>
    </source>
</evidence>
<comment type="subunit">
    <text evidence="10">Monomer.</text>
</comment>
<dbReference type="PANTHER" id="PTHR47961:SF10">
    <property type="entry name" value="ATP-DEPENDENT DNA HELICASE HEL308"/>
    <property type="match status" value="1"/>
</dbReference>
<reference evidence="14 15" key="1">
    <citation type="submission" date="2016-10" db="EMBL/GenBank/DDBJ databases">
        <authorList>
            <person name="de Groot N.N."/>
        </authorList>
    </citation>
    <scope>NUCLEOTIDE SEQUENCE [LARGE SCALE GENOMIC DNA]</scope>
    <source>
        <strain evidence="14 15">CGMCC 1.5337</strain>
    </source>
</reference>
<dbReference type="InterPro" id="IPR001650">
    <property type="entry name" value="Helicase_C-like"/>
</dbReference>
<comment type="function">
    <text evidence="10">DNA-dependent ATPase and 3'-5' DNA helicase that may be involved in repair of stalled replication forks.</text>
</comment>
<gene>
    <name evidence="10" type="primary">hel308</name>
    <name evidence="14" type="ORF">SAMN04487945_1873</name>
</gene>
<dbReference type="HAMAP" id="MF_00442">
    <property type="entry name" value="Helicase_Hel308"/>
    <property type="match status" value="1"/>
</dbReference>
<evidence type="ECO:0000313" key="14">
    <source>
        <dbReference type="EMBL" id="SEW16701.1"/>
    </source>
</evidence>
<keyword evidence="6 10" id="KW-0238">DNA-binding</keyword>
<keyword evidence="2 10" id="KW-0227">DNA damage</keyword>
<dbReference type="CDD" id="cd18795">
    <property type="entry name" value="SF2_C_Ski2"/>
    <property type="match status" value="1"/>
</dbReference>
<keyword evidence="5 10" id="KW-0067">ATP-binding</keyword>
<proteinExistence type="inferred from homology"/>
<dbReference type="NCBIfam" id="NF002654">
    <property type="entry name" value="PRK02362.1"/>
    <property type="match status" value="1"/>
</dbReference>
<dbReference type="InterPro" id="IPR011545">
    <property type="entry name" value="DEAD/DEAH_box_helicase_dom"/>
</dbReference>
<evidence type="ECO:0000256" key="6">
    <source>
        <dbReference type="ARBA" id="ARBA00023125"/>
    </source>
</evidence>
<dbReference type="SMART" id="SM00490">
    <property type="entry name" value="HELICc"/>
    <property type="match status" value="1"/>
</dbReference>
<keyword evidence="4 10" id="KW-0347">Helicase</keyword>
<dbReference type="EC" id="5.6.2.4" evidence="10"/>
<evidence type="ECO:0000313" key="15">
    <source>
        <dbReference type="Proteomes" id="UP000198518"/>
    </source>
</evidence>
<accession>A0A1I0PQY0</accession>
<evidence type="ECO:0000256" key="7">
    <source>
        <dbReference type="ARBA" id="ARBA00023204"/>
    </source>
</evidence>
<feature type="region of interest" description="Disordered" evidence="11">
    <location>
        <begin position="533"/>
        <end position="568"/>
    </location>
</feature>
<evidence type="ECO:0000256" key="10">
    <source>
        <dbReference type="HAMAP-Rule" id="MF_00442"/>
    </source>
</evidence>
<dbReference type="PROSITE" id="PS51194">
    <property type="entry name" value="HELICASE_CTER"/>
    <property type="match status" value="1"/>
</dbReference>
<feature type="region of interest" description="Disordered" evidence="11">
    <location>
        <begin position="748"/>
        <end position="792"/>
    </location>
</feature>
<evidence type="ECO:0000256" key="3">
    <source>
        <dbReference type="ARBA" id="ARBA00022801"/>
    </source>
</evidence>
<keyword evidence="3 10" id="KW-0378">Hydrolase</keyword>
<comment type="catalytic activity">
    <reaction evidence="9 10">
        <text>Couples ATP hydrolysis with the unwinding of duplex DNA by translocating in the 3'-5' direction.</text>
        <dbReference type="EC" id="5.6.2.4"/>
    </reaction>
</comment>
<dbReference type="CDD" id="cd18028">
    <property type="entry name" value="DEXHc_archSki2"/>
    <property type="match status" value="1"/>
</dbReference>
<evidence type="ECO:0000256" key="5">
    <source>
        <dbReference type="ARBA" id="ARBA00022840"/>
    </source>
</evidence>
<dbReference type="RefSeq" id="WP_089669065.1">
    <property type="nucleotide sequence ID" value="NZ_FOJA01000001.1"/>
</dbReference>
<dbReference type="PROSITE" id="PS51192">
    <property type="entry name" value="HELICASE_ATP_BIND_1"/>
    <property type="match status" value="1"/>
</dbReference>
<dbReference type="Gene3D" id="1.10.150.20">
    <property type="entry name" value="5' to 3' exonuclease, C-terminal subdomain"/>
    <property type="match status" value="1"/>
</dbReference>
<dbReference type="Gene3D" id="3.40.50.300">
    <property type="entry name" value="P-loop containing nucleotide triphosphate hydrolases"/>
    <property type="match status" value="2"/>
</dbReference>
<dbReference type="SUPFAM" id="SSF52540">
    <property type="entry name" value="P-loop containing nucleoside triphosphate hydrolases"/>
    <property type="match status" value="1"/>
</dbReference>
<evidence type="ECO:0000259" key="12">
    <source>
        <dbReference type="PROSITE" id="PS51192"/>
    </source>
</evidence>
<dbReference type="GO" id="GO:0016887">
    <property type="term" value="F:ATP hydrolysis activity"/>
    <property type="evidence" value="ECO:0007669"/>
    <property type="project" value="RHEA"/>
</dbReference>
<evidence type="ECO:0000256" key="8">
    <source>
        <dbReference type="ARBA" id="ARBA00023235"/>
    </source>
</evidence>
<dbReference type="SUPFAM" id="SSF46785">
    <property type="entry name" value="Winged helix' DNA-binding domain"/>
    <property type="match status" value="1"/>
</dbReference>
<dbReference type="InterPro" id="IPR048772">
    <property type="entry name" value="Hel308-like_dom4"/>
</dbReference>
<dbReference type="Pfam" id="PF21280">
    <property type="entry name" value="Helicase_dom4_arc"/>
    <property type="match status" value="1"/>
</dbReference>
<dbReference type="GO" id="GO:0043138">
    <property type="term" value="F:3'-5' DNA helicase activity"/>
    <property type="evidence" value="ECO:0007669"/>
    <property type="project" value="UniProtKB-UniRule"/>
</dbReference>
<sequence>MRVADVPGLPTGVAEYFEGEGIEELYPPQGEAVEKGVTEGANLVASVPTASGKTLVAQLAMLSAIAEDDGDGGFEFGGDGTALYIVPLRALAGEKAAEFEAFERFGLSVGVSTGNYESDGSRLSDNDIVVATSEKVDSLVRNGAGWIDDLSCVVADEVHLVDDDHRGPTLEVTLAKLRQRVSDLQVVALSATIGNADELADWLDAELVDSDWRPIDLRTGVHYGEALHYDDGTQAELSVGSGSQTAAVVADTLKDEGSTLVFVNSRRNAEASARRLSDVTGGTLSPDERERLADVAEEIRGVSDTETSDDLADAVAKGAAFHHAGLAREHRELVEEAFRDRLVKVVSATPTLAAGVNTPSRRVVVRDWQRYDGTAGGMQPLDVLEVHQMFGRAGRPGLDPYGEAVLLANSHDELEELFDRYVYADPEPVRSKLAAEPALRTHVLAAIATGFTTTEDNLHEFLGETLYATQTDDPGRLKSVTRDVLVYLDRNGFVERDGGALRATATGHLVSQLYVDPMSAATIIDGLRDAARAASGGADGTDSGEPEGFQPASEMRAENDLPEDASVDPSPLGLYHLVSRTPDMYELYLRSGDREQYTELAYEREDELLGSTPREEAAEFEDWLSALKTAKLMEDWASELDEDRIAERYDVGPGDIRGKVETAEWLLNAAERLAGELDVAAATAVREARKRVEYGVREELLDLAGVRDVGRKRARRLFNAGVETRADLRNADKSLVLGAVRGREATAERILENVGHPDPGMDGVDADADATPDPDSGSAGASENQANLGDFS</sequence>
<dbReference type="STRING" id="355548.SAMN04487945_1873"/>
<feature type="binding site" evidence="10">
    <location>
        <position position="29"/>
    </location>
    <ligand>
        <name>ATP</name>
        <dbReference type="ChEBI" id="CHEBI:30616"/>
    </ligand>
</feature>
<feature type="domain" description="Helicase C-terminal" evidence="13">
    <location>
        <begin position="248"/>
        <end position="445"/>
    </location>
</feature>
<feature type="compositionally biased region" description="Polar residues" evidence="11">
    <location>
        <begin position="781"/>
        <end position="792"/>
    </location>
</feature>
<dbReference type="EMBL" id="FOJA01000001">
    <property type="protein sequence ID" value="SEW16701.1"/>
    <property type="molecule type" value="Genomic_DNA"/>
</dbReference>
<dbReference type="Proteomes" id="UP000198518">
    <property type="component" value="Unassembled WGS sequence"/>
</dbReference>
<feature type="domain" description="Helicase ATP-binding" evidence="12">
    <location>
        <begin position="34"/>
        <end position="211"/>
    </location>
</feature>
<dbReference type="OrthoDB" id="371946at2157"/>
<dbReference type="InterPro" id="IPR036390">
    <property type="entry name" value="WH_DNA-bd_sf"/>
</dbReference>
<dbReference type="AlphaFoldDB" id="A0A1I0PQY0"/>
<keyword evidence="8 10" id="KW-0413">Isomerase</keyword>
<evidence type="ECO:0000259" key="13">
    <source>
        <dbReference type="PROSITE" id="PS51194"/>
    </source>
</evidence>
<dbReference type="SMART" id="SM00487">
    <property type="entry name" value="DEXDc"/>
    <property type="match status" value="1"/>
</dbReference>
<evidence type="ECO:0000256" key="11">
    <source>
        <dbReference type="SAM" id="MobiDB-lite"/>
    </source>
</evidence>
<evidence type="ECO:0000256" key="9">
    <source>
        <dbReference type="ARBA" id="ARBA00034617"/>
    </source>
</evidence>
<organism evidence="14 15">
    <name type="scientific">Halobacterium jilantaiense</name>
    <dbReference type="NCBI Taxonomy" id="355548"/>
    <lineage>
        <taxon>Archaea</taxon>
        <taxon>Methanobacteriati</taxon>
        <taxon>Methanobacteriota</taxon>
        <taxon>Stenosarchaea group</taxon>
        <taxon>Halobacteria</taxon>
        <taxon>Halobacteriales</taxon>
        <taxon>Halobacteriaceae</taxon>
        <taxon>Halobacterium</taxon>
    </lineage>
</organism>
<dbReference type="PANTHER" id="PTHR47961">
    <property type="entry name" value="DNA POLYMERASE THETA, PUTATIVE (AFU_ORTHOLOGUE AFUA_1G05260)-RELATED"/>
    <property type="match status" value="1"/>
</dbReference>
<comment type="similarity">
    <text evidence="10">Belongs to the helicase family. Hel308 subfamily.</text>
</comment>
<protein>
    <recommendedName>
        <fullName evidence="10">ATP-dependent DNA helicase Hel308</fullName>
        <ecNumber evidence="10">5.6.2.4</ecNumber>
    </recommendedName>
    <alternativeName>
        <fullName evidence="10">DNA 3'-5' helicase Hel308</fullName>
    </alternativeName>
</protein>
<dbReference type="InterPro" id="IPR050474">
    <property type="entry name" value="Hel308_SKI2-like"/>
</dbReference>
<dbReference type="Pfam" id="PF00271">
    <property type="entry name" value="Helicase_C"/>
    <property type="match status" value="1"/>
</dbReference>